<comment type="function">
    <text evidence="4">Lytic transglycosylase with a strong preference for naked glycan strands that lack stem peptides.</text>
</comment>
<dbReference type="EC" id="4.2.2.-" evidence="4"/>
<dbReference type="InterPro" id="IPR012997">
    <property type="entry name" value="RplA"/>
</dbReference>
<evidence type="ECO:0000256" key="6">
    <source>
        <dbReference type="SAM" id="MobiDB-lite"/>
    </source>
</evidence>
<dbReference type="Pfam" id="PF05036">
    <property type="entry name" value="SPOR"/>
    <property type="match status" value="1"/>
</dbReference>
<feature type="signal peptide" evidence="7">
    <location>
        <begin position="1"/>
        <end position="22"/>
    </location>
</feature>
<evidence type="ECO:0000313" key="9">
    <source>
        <dbReference type="EMBL" id="ART83277.1"/>
    </source>
</evidence>
<feature type="domain" description="SPOR" evidence="8">
    <location>
        <begin position="275"/>
        <end position="349"/>
    </location>
</feature>
<evidence type="ECO:0000256" key="3">
    <source>
        <dbReference type="ARBA" id="ARBA00023316"/>
    </source>
</evidence>
<dbReference type="Gene3D" id="3.30.70.1070">
    <property type="entry name" value="Sporulation related repeat"/>
    <property type="match status" value="1"/>
</dbReference>
<name>A0A1Y0D7T6_9GAMM</name>
<dbReference type="GO" id="GO:0005886">
    <property type="term" value="C:plasma membrane"/>
    <property type="evidence" value="ECO:0007669"/>
    <property type="project" value="UniProtKB-SubCell"/>
</dbReference>
<dbReference type="FunFam" id="2.40.40.10:FF:000003">
    <property type="entry name" value="Endolytic peptidoglycan transglycosylase RlpA"/>
    <property type="match status" value="1"/>
</dbReference>
<keyword evidence="4" id="KW-0564">Palmitate</keyword>
<dbReference type="NCBIfam" id="TIGR00413">
    <property type="entry name" value="rlpA"/>
    <property type="match status" value="1"/>
</dbReference>
<accession>A0A1Y0D7T6</accession>
<dbReference type="PANTHER" id="PTHR34183:SF1">
    <property type="entry name" value="ENDOLYTIC PEPTIDOGLYCAN TRANSGLYCOSYLASE RLPA"/>
    <property type="match status" value="1"/>
</dbReference>
<dbReference type="GO" id="GO:0071555">
    <property type="term" value="P:cell wall organization"/>
    <property type="evidence" value="ECO:0007669"/>
    <property type="project" value="UniProtKB-KW"/>
</dbReference>
<dbReference type="SUPFAM" id="SSF50685">
    <property type="entry name" value="Barwin-like endoglucanases"/>
    <property type="match status" value="1"/>
</dbReference>
<evidence type="ECO:0000256" key="7">
    <source>
        <dbReference type="SAM" id="SignalP"/>
    </source>
</evidence>
<dbReference type="SUPFAM" id="SSF110997">
    <property type="entry name" value="Sporulation related repeat"/>
    <property type="match status" value="1"/>
</dbReference>
<dbReference type="CDD" id="cd22268">
    <property type="entry name" value="DPBB_RlpA-like"/>
    <property type="match status" value="1"/>
</dbReference>
<dbReference type="AlphaFoldDB" id="A0A1Y0D7T6"/>
<protein>
    <recommendedName>
        <fullName evidence="4">Endolytic peptidoglycan transglycosylase RlpA</fullName>
        <ecNumber evidence="4">4.2.2.-</ecNumber>
    </recommendedName>
</protein>
<dbReference type="KEGG" id="opf:CBP31_12125"/>
<evidence type="ECO:0000256" key="4">
    <source>
        <dbReference type="HAMAP-Rule" id="MF_02071"/>
    </source>
</evidence>
<dbReference type="InterPro" id="IPR007730">
    <property type="entry name" value="SPOR-like_dom"/>
</dbReference>
<gene>
    <name evidence="4" type="primary">rlpA</name>
    <name evidence="9" type="ORF">CBP31_12125</name>
</gene>
<dbReference type="InterPro" id="IPR034718">
    <property type="entry name" value="RlpA"/>
</dbReference>
<dbReference type="GO" id="GO:0042834">
    <property type="term" value="F:peptidoglycan binding"/>
    <property type="evidence" value="ECO:0007669"/>
    <property type="project" value="InterPro"/>
</dbReference>
<keyword evidence="4" id="KW-1003">Cell membrane</keyword>
<dbReference type="InterPro" id="IPR009009">
    <property type="entry name" value="RlpA-like_DPBB"/>
</dbReference>
<dbReference type="PANTHER" id="PTHR34183">
    <property type="entry name" value="ENDOLYTIC PEPTIDOGLYCAN TRANSGLYCOSYLASE RLPA"/>
    <property type="match status" value="1"/>
</dbReference>
<dbReference type="Gene3D" id="2.40.40.10">
    <property type="entry name" value="RlpA-like domain"/>
    <property type="match status" value="1"/>
</dbReference>
<organism evidence="9 10">
    <name type="scientific">Oceanisphaera profunda</name>
    <dbReference type="NCBI Taxonomy" id="1416627"/>
    <lineage>
        <taxon>Bacteria</taxon>
        <taxon>Pseudomonadati</taxon>
        <taxon>Pseudomonadota</taxon>
        <taxon>Gammaproteobacteria</taxon>
        <taxon>Aeromonadales</taxon>
        <taxon>Aeromonadaceae</taxon>
        <taxon>Oceanisphaera</taxon>
    </lineage>
</organism>
<evidence type="ECO:0000256" key="5">
    <source>
        <dbReference type="RuleBase" id="RU003495"/>
    </source>
</evidence>
<evidence type="ECO:0000256" key="1">
    <source>
        <dbReference type="ARBA" id="ARBA00022729"/>
    </source>
</evidence>
<dbReference type="PROSITE" id="PS51257">
    <property type="entry name" value="PROKAR_LIPOPROTEIN"/>
    <property type="match status" value="1"/>
</dbReference>
<feature type="region of interest" description="Disordered" evidence="6">
    <location>
        <begin position="24"/>
        <end position="50"/>
    </location>
</feature>
<evidence type="ECO:0000256" key="2">
    <source>
        <dbReference type="ARBA" id="ARBA00023239"/>
    </source>
</evidence>
<dbReference type="InterPro" id="IPR036908">
    <property type="entry name" value="RlpA-like_sf"/>
</dbReference>
<dbReference type="EMBL" id="CP021377">
    <property type="protein sequence ID" value="ART83277.1"/>
    <property type="molecule type" value="Genomic_DNA"/>
</dbReference>
<reference evidence="9 10" key="1">
    <citation type="journal article" date="2014" name="Int. J. Syst. Evol. Microbiol.">
        <title>Oceanisphaera profunda sp. nov., a marine bacterium isolated from deep-sea sediment, and emended description of the genus Oceanisphaera.</title>
        <authorList>
            <person name="Xu Z."/>
            <person name="Zhang X.Y."/>
            <person name="Su H.N."/>
            <person name="Yu Z.C."/>
            <person name="Liu C."/>
            <person name="Li H."/>
            <person name="Chen X.L."/>
            <person name="Song X.Y."/>
            <person name="Xie B.B."/>
            <person name="Qin Q.L."/>
            <person name="Zhou B.C."/>
            <person name="Shi M."/>
            <person name="Huang Y."/>
            <person name="Zhang Y.Z."/>
        </authorList>
    </citation>
    <scope>NUCLEOTIDE SEQUENCE [LARGE SCALE GENOMIC DNA]</scope>
    <source>
        <strain evidence="9 10">SM1222</strain>
    </source>
</reference>
<dbReference type="GO" id="GO:0000270">
    <property type="term" value="P:peptidoglycan metabolic process"/>
    <property type="evidence" value="ECO:0007669"/>
    <property type="project" value="UniProtKB-UniRule"/>
</dbReference>
<dbReference type="InterPro" id="IPR036680">
    <property type="entry name" value="SPOR-like_sf"/>
</dbReference>
<dbReference type="GO" id="GO:0008932">
    <property type="term" value="F:lytic endotransglycosylase activity"/>
    <property type="evidence" value="ECO:0007669"/>
    <property type="project" value="UniProtKB-UniRule"/>
</dbReference>
<keyword evidence="1 7" id="KW-0732">Signal</keyword>
<evidence type="ECO:0000313" key="10">
    <source>
        <dbReference type="Proteomes" id="UP000243937"/>
    </source>
</evidence>
<comment type="similarity">
    <text evidence="4 5">Belongs to the RlpA family.</text>
</comment>
<keyword evidence="4" id="KW-0472">Membrane</keyword>
<feature type="chain" id="PRO_5013404953" description="Endolytic peptidoglycan transglycosylase RlpA" evidence="7">
    <location>
        <begin position="23"/>
        <end position="349"/>
    </location>
</feature>
<dbReference type="Pfam" id="PF03330">
    <property type="entry name" value="DPBB_1"/>
    <property type="match status" value="1"/>
</dbReference>
<keyword evidence="10" id="KW-1185">Reference proteome</keyword>
<keyword evidence="4" id="KW-0449">Lipoprotein</keyword>
<dbReference type="PROSITE" id="PS51724">
    <property type="entry name" value="SPOR"/>
    <property type="match status" value="1"/>
</dbReference>
<sequence length="349" mass="38226">MKNLYKALLPLSVLVLTACSSSSESPIEKAEQKKHGAHSKGSAKGEVRDARWHKETAGGRYSLRQDVPPEDAPKLDHVKDAVPRYEPYTRGGNKNYNVWGQDYEVWQDVQNYRDEGLASWYGAKFHGFNTSNGEVYDMYTMTAAHKNLPLPSFVRVTNKENGKQVVVRVNDRGPFHEGRVIDLSYAAAYKLGMLATGTASVKVELIKMAPNGKEVRLAQNGGGNVLNGRPVSGNQLYGTKAEGTSIAKTAPTQVKSQVASSKPVVSTQVVQAPQAGSANAKHIQLMATRSPDKAKELAAKLSKEYGFPARVERQSEWYRLQMGPIPGNKTQATLSKLVAQGYAQAYFIN</sequence>
<dbReference type="GO" id="GO:0009279">
    <property type="term" value="C:cell outer membrane"/>
    <property type="evidence" value="ECO:0007669"/>
    <property type="project" value="TreeGrafter"/>
</dbReference>
<dbReference type="HAMAP" id="MF_02071">
    <property type="entry name" value="RlpA"/>
    <property type="match status" value="1"/>
</dbReference>
<dbReference type="Proteomes" id="UP000243937">
    <property type="component" value="Chromosome"/>
</dbReference>
<proteinExistence type="inferred from homology"/>
<comment type="subcellular location">
    <subcellularLocation>
        <location evidence="4">Cell membrane</location>
        <topology evidence="4">Lipid-anchor</topology>
    </subcellularLocation>
</comment>
<keyword evidence="2 4" id="KW-0456">Lyase</keyword>
<evidence type="ECO:0000259" key="8">
    <source>
        <dbReference type="PROSITE" id="PS51724"/>
    </source>
</evidence>
<keyword evidence="3 4" id="KW-0961">Cell wall biogenesis/degradation</keyword>